<evidence type="ECO:0000313" key="10">
    <source>
        <dbReference type="EMBL" id="KXX82968.1"/>
    </source>
</evidence>
<dbReference type="GO" id="GO:0005886">
    <property type="term" value="C:plasma membrane"/>
    <property type="evidence" value="ECO:0007669"/>
    <property type="project" value="UniProtKB-SubCell"/>
</dbReference>
<dbReference type="PANTHER" id="PTHR46494">
    <property type="entry name" value="CORA FAMILY METAL ION TRANSPORTER (EUROFUNG)"/>
    <property type="match status" value="1"/>
</dbReference>
<keyword evidence="7 8" id="KW-0472">Membrane</keyword>
<evidence type="ECO:0000256" key="2">
    <source>
        <dbReference type="ARBA" id="ARBA00009765"/>
    </source>
</evidence>
<keyword evidence="4" id="KW-1003">Cell membrane</keyword>
<comment type="subcellular location">
    <subcellularLocation>
        <location evidence="1">Cell membrane</location>
        <topology evidence="1">Multi-pass membrane protein</topology>
    </subcellularLocation>
</comment>
<dbReference type="OrthoDB" id="165352at2759"/>
<gene>
    <name evidence="10" type="ORF">MMYC01_200453</name>
    <name evidence="9" type="ORF">MMYC01_207102</name>
</gene>
<dbReference type="Pfam" id="PF01544">
    <property type="entry name" value="CorA"/>
    <property type="match status" value="1"/>
</dbReference>
<evidence type="ECO:0000256" key="4">
    <source>
        <dbReference type="ARBA" id="ARBA00022475"/>
    </source>
</evidence>
<evidence type="ECO:0000256" key="1">
    <source>
        <dbReference type="ARBA" id="ARBA00004651"/>
    </source>
</evidence>
<keyword evidence="5 8" id="KW-0812">Transmembrane</keyword>
<dbReference type="VEuPathDB" id="FungiDB:MMYC01_200453"/>
<feature type="transmembrane region" description="Helical" evidence="8">
    <location>
        <begin position="457"/>
        <end position="474"/>
    </location>
</feature>
<evidence type="ECO:0000313" key="9">
    <source>
        <dbReference type="EMBL" id="KXX75951.1"/>
    </source>
</evidence>
<dbReference type="STRING" id="100816.A0A175VXP1"/>
<keyword evidence="3" id="KW-0813">Transport</keyword>
<dbReference type="SUPFAM" id="SSF143865">
    <property type="entry name" value="CorA soluble domain-like"/>
    <property type="match status" value="1"/>
</dbReference>
<comment type="similarity">
    <text evidence="2">Belongs to the CorA metal ion transporter (MIT) (TC 1.A.35) family.</text>
</comment>
<proteinExistence type="inferred from homology"/>
<keyword evidence="11" id="KW-1185">Reference proteome</keyword>
<dbReference type="GO" id="GO:0050897">
    <property type="term" value="F:cobalt ion binding"/>
    <property type="evidence" value="ECO:0007669"/>
    <property type="project" value="TreeGrafter"/>
</dbReference>
<evidence type="ECO:0000256" key="8">
    <source>
        <dbReference type="SAM" id="Phobius"/>
    </source>
</evidence>
<dbReference type="VEuPathDB" id="FungiDB:MMYC01_207102"/>
<evidence type="ECO:0000256" key="3">
    <source>
        <dbReference type="ARBA" id="ARBA00022448"/>
    </source>
</evidence>
<reference evidence="11" key="2">
    <citation type="submission" date="2015-06" db="EMBL/GenBank/DDBJ databases">
        <authorList>
            <person name="van de Sande W.W.J."/>
        </authorList>
    </citation>
    <scope>NUCLEOTIDE SEQUENCE [LARGE SCALE GENOMIC DNA]</scope>
    <source>
        <strain evidence="11">mm55</strain>
    </source>
</reference>
<keyword evidence="6 8" id="KW-1133">Transmembrane helix</keyword>
<dbReference type="PANTHER" id="PTHR46494:SF1">
    <property type="entry name" value="CORA FAMILY METAL ION TRANSPORTER (EUROFUNG)"/>
    <property type="match status" value="1"/>
</dbReference>
<comment type="caution">
    <text evidence="9">The sequence shown here is derived from an EMBL/GenBank/DDBJ whole genome shotgun (WGS) entry which is preliminary data.</text>
</comment>
<dbReference type="Proteomes" id="UP000078237">
    <property type="component" value="Unassembled WGS sequence"/>
</dbReference>
<name>A0A175VXP1_9PEZI</name>
<dbReference type="AlphaFoldDB" id="A0A175VXP1"/>
<dbReference type="EMBL" id="LCTW02000238">
    <property type="protein sequence ID" value="KXX75951.1"/>
    <property type="molecule type" value="Genomic_DNA"/>
</dbReference>
<dbReference type="EMBL" id="LCTW02000005">
    <property type="protein sequence ID" value="KXX82968.1"/>
    <property type="molecule type" value="Genomic_DNA"/>
</dbReference>
<reference evidence="9 11" key="3">
    <citation type="submission" date="2016-01" db="EMBL/GenBank/DDBJ databases">
        <title>Madurella mycetomatis genome sequencing.</title>
        <authorList>
            <person name="Van De Sande W."/>
        </authorList>
    </citation>
    <scope>NUCLEOTIDE SEQUENCE [LARGE SCALE GENOMIC DNA]</scope>
    <source>
        <strain evidence="9">Mm55</strain>
        <strain evidence="11">mm55</strain>
    </source>
</reference>
<protein>
    <submittedName>
        <fullName evidence="9">Magnesium transport protein CorA</fullName>
    </submittedName>
</protein>
<dbReference type="Gene3D" id="1.20.58.340">
    <property type="entry name" value="Magnesium transport protein CorA, transmembrane region"/>
    <property type="match status" value="2"/>
</dbReference>
<dbReference type="InterPro" id="IPR045863">
    <property type="entry name" value="CorA_TM1_TM2"/>
</dbReference>
<dbReference type="Gene3D" id="3.30.460.20">
    <property type="entry name" value="CorA soluble domain-like"/>
    <property type="match status" value="1"/>
</dbReference>
<dbReference type="SUPFAM" id="SSF144083">
    <property type="entry name" value="Magnesium transport protein CorA, transmembrane region"/>
    <property type="match status" value="1"/>
</dbReference>
<dbReference type="GO" id="GO:0015087">
    <property type="term" value="F:cobalt ion transmembrane transporter activity"/>
    <property type="evidence" value="ECO:0007669"/>
    <property type="project" value="TreeGrafter"/>
</dbReference>
<dbReference type="InterPro" id="IPR045861">
    <property type="entry name" value="CorA_cytoplasmic_dom"/>
</dbReference>
<evidence type="ECO:0000256" key="6">
    <source>
        <dbReference type="ARBA" id="ARBA00022989"/>
    </source>
</evidence>
<accession>A0A175VXP1</accession>
<sequence length="540" mass="60183">MAAKTRREMPRLPGLHPVSAALQPSGSLTTFRTLEDSPGGVVSQPNISYNLLQSSTCFGANVGLTAIPAGAEPGFDPTKSDGGQESMGILSSPSQIRVIDFSPDRISFYVLENETLPKFLGQPGPNWAKCRWINVNGLSWDVVRAIGEHKNLHRLAIENILHTTNRTKAEWFPNHVLIILTLQKLVKLHDPYDDFDSVDSSVESVNPPGVYQRFRLLFPRRPATTVDVEHGLRTLQGYYSSPSDPRVLFLEKYSALRYKDLAVACEQVSLFITDDNTVITFFEQSANDVEVPIVRRLQNPGTILRESCQASMVAQAIVDAIVDLAIPVAASYGEAIGDLELDVLTGPTLEDTKSLYLAISEINQVLNFINPIITLINTLRDHRMDASPEMTANYPLENIPTKATIITPLAYTYFGDILDHCVSLTDSLNQLKTSANGMIDLIFNTISAYQNNTMKQLTVATIIFLPLTFITAYFGQEFQPFTDLNLGIMHFWKIAIPVVFATAAILFGGGIYSYFKSLLQRRSIRRMRETHLRRHKMKSI</sequence>
<dbReference type="InterPro" id="IPR002523">
    <property type="entry name" value="MgTranspt_CorA/ZnTranspt_ZntB"/>
</dbReference>
<dbReference type="GO" id="GO:0000287">
    <property type="term" value="F:magnesium ion binding"/>
    <property type="evidence" value="ECO:0007669"/>
    <property type="project" value="TreeGrafter"/>
</dbReference>
<evidence type="ECO:0000313" key="11">
    <source>
        <dbReference type="Proteomes" id="UP000078237"/>
    </source>
</evidence>
<evidence type="ECO:0000256" key="7">
    <source>
        <dbReference type="ARBA" id="ARBA00023136"/>
    </source>
</evidence>
<reference evidence="9" key="1">
    <citation type="submission" date="2015-06" db="EMBL/GenBank/DDBJ databases">
        <authorList>
            <person name="Hoefler B.C."/>
            <person name="Straight P.D."/>
        </authorList>
    </citation>
    <scope>NUCLEOTIDE SEQUENCE [LARGE SCALE GENOMIC DNA]</scope>
    <source>
        <strain evidence="9">Mm55</strain>
    </source>
</reference>
<organism evidence="9 11">
    <name type="scientific">Madurella mycetomatis</name>
    <dbReference type="NCBI Taxonomy" id="100816"/>
    <lineage>
        <taxon>Eukaryota</taxon>
        <taxon>Fungi</taxon>
        <taxon>Dikarya</taxon>
        <taxon>Ascomycota</taxon>
        <taxon>Pezizomycotina</taxon>
        <taxon>Sordariomycetes</taxon>
        <taxon>Sordariomycetidae</taxon>
        <taxon>Sordariales</taxon>
        <taxon>Sordariales incertae sedis</taxon>
        <taxon>Madurella</taxon>
    </lineage>
</organism>
<dbReference type="GO" id="GO:0015095">
    <property type="term" value="F:magnesium ion transmembrane transporter activity"/>
    <property type="evidence" value="ECO:0007669"/>
    <property type="project" value="TreeGrafter"/>
</dbReference>
<evidence type="ECO:0000256" key="5">
    <source>
        <dbReference type="ARBA" id="ARBA00022692"/>
    </source>
</evidence>
<feature type="transmembrane region" description="Helical" evidence="8">
    <location>
        <begin position="494"/>
        <end position="515"/>
    </location>
</feature>